<evidence type="ECO:0008006" key="3">
    <source>
        <dbReference type="Google" id="ProtNLM"/>
    </source>
</evidence>
<proteinExistence type="predicted"/>
<evidence type="ECO:0000313" key="1">
    <source>
        <dbReference type="EMBL" id="NOJ45729.1"/>
    </source>
</evidence>
<sequence>MNHCNVPDPVHGVPLGRKDPLGHDLPGPWWLSEDSLPRFPIHTGDNSVGNGGKGYFAGSLIPSSYAGFEPLNVAWPGVHATAFAHQTNIAYFDQSATQTAGVGGDGGHWNAASGGNVGAFGSIGSVAIGTGDNSAGNGGDGYFFGAMVHAPVAVYNPINIAVAGPHATADAHQTNNVVFDQSATQIAGVGGNGGTGNAASGGNVSAIGSTGSDALGTDENSAGNGGDGYAYGGIVHATFALYYPINIAVAGYNSTANADQTNNVVFDQSAFQMAGMGGDGGNGNHAAGGAADIFFSSIFELIGSDAIATGNNGAGNGGNGHFAGSMVDIDVAIYAPINIAVAGYNSTAEAHQSNNVLFDQSAIQIAGIGGDGGHGNAALGGDFAMHLLSDLHLLDHA</sequence>
<dbReference type="RefSeq" id="WP_171708632.1">
    <property type="nucleotide sequence ID" value="NZ_JAAVLW010000002.1"/>
</dbReference>
<organism evidence="1 2">
    <name type="scientific">Bradyrhizobium archetypum</name>
    <dbReference type="NCBI Taxonomy" id="2721160"/>
    <lineage>
        <taxon>Bacteria</taxon>
        <taxon>Pseudomonadati</taxon>
        <taxon>Pseudomonadota</taxon>
        <taxon>Alphaproteobacteria</taxon>
        <taxon>Hyphomicrobiales</taxon>
        <taxon>Nitrobacteraceae</taxon>
        <taxon>Bradyrhizobium</taxon>
    </lineage>
</organism>
<dbReference type="AlphaFoldDB" id="A0A7Y4H168"/>
<evidence type="ECO:0000313" key="2">
    <source>
        <dbReference type="Proteomes" id="UP000528734"/>
    </source>
</evidence>
<reference evidence="1 2" key="1">
    <citation type="submission" date="2020-03" db="EMBL/GenBank/DDBJ databases">
        <title>Bradyrhizobium diversity isolated from nodules of Muelleranthus trifoliolatus.</title>
        <authorList>
            <person name="Klepa M."/>
            <person name="Helene L."/>
            <person name="Hungria M."/>
        </authorList>
    </citation>
    <scope>NUCLEOTIDE SEQUENCE [LARGE SCALE GENOMIC DNA]</scope>
    <source>
        <strain evidence="1 2">WSM 1744</strain>
    </source>
</reference>
<protein>
    <recommendedName>
        <fullName evidence="3">PE-PGRS family protein</fullName>
    </recommendedName>
</protein>
<keyword evidence="2" id="KW-1185">Reference proteome</keyword>
<accession>A0A7Y4H168</accession>
<dbReference type="EMBL" id="JAAVLW010000002">
    <property type="protein sequence ID" value="NOJ45729.1"/>
    <property type="molecule type" value="Genomic_DNA"/>
</dbReference>
<gene>
    <name evidence="1" type="ORF">HCN50_05575</name>
</gene>
<comment type="caution">
    <text evidence="1">The sequence shown here is derived from an EMBL/GenBank/DDBJ whole genome shotgun (WGS) entry which is preliminary data.</text>
</comment>
<dbReference type="Proteomes" id="UP000528734">
    <property type="component" value="Unassembled WGS sequence"/>
</dbReference>
<name>A0A7Y4H168_9BRAD</name>